<dbReference type="InterPro" id="IPR000626">
    <property type="entry name" value="Ubiquitin-like_dom"/>
</dbReference>
<dbReference type="InterPro" id="IPR039751">
    <property type="entry name" value="HERPUD1/2"/>
</dbReference>
<sequence length="419" mass="46673">MEEQNVLSKSKVLSFFVCSPTIDTPENFCVEVAESAQIAELKNQIYAKHPLKPLASAIRLIFRGKLLLDDNLVNSLCNYSECKSAPIIHMVVNPNSCTAPKVITPEPTEQLADAPNPADTEKHPDTIPTIPTVPTTTTQTTSNAIPEHINSNPASNDTTIWPSAPKLPSNPYVLNNNISYQNQFSCPAYPSNPGNSQNLYNLFNSNSSIDPLIYGNQNNYPLNNPNSFPDSFHQYQNPSSPVSANQSPYTTNVVRNYTFLPRDQNGPAQNQNGILNRPITYIRDYLTAFTFATFLTLLWKAFKFGLLYFLFFQTVSYSKLFFLALAVSIVNLVNTNYVRNLINDYYRTPDPAPAPVQPENGNNVLGHEDENENADQNANLHANNNAQNISTFSRIQAFLFAFLISIFPNAPIQQPGVEQ</sequence>
<feature type="compositionally biased region" description="Low complexity" evidence="5">
    <location>
        <begin position="126"/>
        <end position="141"/>
    </location>
</feature>
<dbReference type="InterPro" id="IPR029071">
    <property type="entry name" value="Ubiquitin-like_domsf"/>
</dbReference>
<evidence type="ECO:0000259" key="7">
    <source>
        <dbReference type="PROSITE" id="PS50053"/>
    </source>
</evidence>
<evidence type="ECO:0000256" key="6">
    <source>
        <dbReference type="SAM" id="Phobius"/>
    </source>
</evidence>
<dbReference type="PANTHER" id="PTHR12943">
    <property type="entry name" value="HOMOCYSTEINE-RESPONSIVE ENDOPLASMIC RETICULUM-RESIDENT UNIQUITIN-LIKE DOMAIN HERPUD PROTEIN FAMILY MEMBER"/>
    <property type="match status" value="1"/>
</dbReference>
<protein>
    <recommendedName>
        <fullName evidence="7">Ubiquitin-like domain-containing protein</fullName>
    </recommendedName>
</protein>
<accession>A0A1R1YKI7</accession>
<dbReference type="GO" id="GO:0030968">
    <property type="term" value="P:endoplasmic reticulum unfolded protein response"/>
    <property type="evidence" value="ECO:0007669"/>
    <property type="project" value="TreeGrafter"/>
</dbReference>
<evidence type="ECO:0000256" key="1">
    <source>
        <dbReference type="ARBA" id="ARBA00004370"/>
    </source>
</evidence>
<dbReference type="AlphaFoldDB" id="A0A1R1YKI7"/>
<gene>
    <name evidence="8" type="ORF">AYI69_g3133</name>
</gene>
<dbReference type="Proteomes" id="UP000187429">
    <property type="component" value="Unassembled WGS sequence"/>
</dbReference>
<proteinExistence type="predicted"/>
<feature type="domain" description="Ubiquitin-like" evidence="7">
    <location>
        <begin position="13"/>
        <end position="76"/>
    </location>
</feature>
<dbReference type="GO" id="GO:0016020">
    <property type="term" value="C:membrane"/>
    <property type="evidence" value="ECO:0007669"/>
    <property type="project" value="UniProtKB-SubCell"/>
</dbReference>
<evidence type="ECO:0000256" key="3">
    <source>
        <dbReference type="ARBA" id="ARBA00022989"/>
    </source>
</evidence>
<organism evidence="8 9">
    <name type="scientific">Smittium culicis</name>
    <dbReference type="NCBI Taxonomy" id="133412"/>
    <lineage>
        <taxon>Eukaryota</taxon>
        <taxon>Fungi</taxon>
        <taxon>Fungi incertae sedis</taxon>
        <taxon>Zoopagomycota</taxon>
        <taxon>Kickxellomycotina</taxon>
        <taxon>Harpellomycetes</taxon>
        <taxon>Harpellales</taxon>
        <taxon>Legeriomycetaceae</taxon>
        <taxon>Smittium</taxon>
    </lineage>
</organism>
<evidence type="ECO:0000313" key="8">
    <source>
        <dbReference type="EMBL" id="OMJ27431.1"/>
    </source>
</evidence>
<keyword evidence="9" id="KW-1185">Reference proteome</keyword>
<dbReference type="Pfam" id="PF00240">
    <property type="entry name" value="ubiquitin"/>
    <property type="match status" value="1"/>
</dbReference>
<dbReference type="SUPFAM" id="SSF54236">
    <property type="entry name" value="Ubiquitin-like"/>
    <property type="match status" value="1"/>
</dbReference>
<comment type="subcellular location">
    <subcellularLocation>
        <location evidence="1">Membrane</location>
    </subcellularLocation>
</comment>
<dbReference type="PANTHER" id="PTHR12943:SF27">
    <property type="entry name" value="HOMOCYSTEINE-INDUCED ENDOPLASMIC RETICULUM PROTEIN, ISOFORM A"/>
    <property type="match status" value="1"/>
</dbReference>
<evidence type="ECO:0000313" key="9">
    <source>
        <dbReference type="Proteomes" id="UP000187429"/>
    </source>
</evidence>
<feature type="region of interest" description="Disordered" evidence="5">
    <location>
        <begin position="108"/>
        <end position="154"/>
    </location>
</feature>
<feature type="transmembrane region" description="Helical" evidence="6">
    <location>
        <begin position="308"/>
        <end position="333"/>
    </location>
</feature>
<evidence type="ECO:0000256" key="4">
    <source>
        <dbReference type="ARBA" id="ARBA00023136"/>
    </source>
</evidence>
<feature type="transmembrane region" description="Helical" evidence="6">
    <location>
        <begin position="285"/>
        <end position="302"/>
    </location>
</feature>
<dbReference type="PROSITE" id="PS50053">
    <property type="entry name" value="UBIQUITIN_2"/>
    <property type="match status" value="1"/>
</dbReference>
<evidence type="ECO:0000256" key="2">
    <source>
        <dbReference type="ARBA" id="ARBA00022692"/>
    </source>
</evidence>
<dbReference type="OrthoDB" id="5577174at2759"/>
<reference evidence="9" key="1">
    <citation type="submission" date="2017-01" db="EMBL/GenBank/DDBJ databases">
        <authorList>
            <person name="Wang Y."/>
            <person name="White M."/>
            <person name="Kvist S."/>
            <person name="Moncalvo J.-M."/>
        </authorList>
    </citation>
    <scope>NUCLEOTIDE SEQUENCE [LARGE SCALE GENOMIC DNA]</scope>
    <source>
        <strain evidence="9">ID-206-W2</strain>
    </source>
</reference>
<comment type="caution">
    <text evidence="8">The sequence shown here is derived from an EMBL/GenBank/DDBJ whole genome shotgun (WGS) entry which is preliminary data.</text>
</comment>
<keyword evidence="2 6" id="KW-0812">Transmembrane</keyword>
<dbReference type="EMBL" id="LSSM01001021">
    <property type="protein sequence ID" value="OMJ27431.1"/>
    <property type="molecule type" value="Genomic_DNA"/>
</dbReference>
<keyword evidence="4 6" id="KW-0472">Membrane</keyword>
<dbReference type="Gene3D" id="3.10.20.90">
    <property type="entry name" value="Phosphatidylinositol 3-kinase Catalytic Subunit, Chain A, domain 1"/>
    <property type="match status" value="1"/>
</dbReference>
<keyword evidence="3 6" id="KW-1133">Transmembrane helix</keyword>
<evidence type="ECO:0000256" key="5">
    <source>
        <dbReference type="SAM" id="MobiDB-lite"/>
    </source>
</evidence>
<name>A0A1R1YKI7_9FUNG</name>